<evidence type="ECO:0000313" key="3">
    <source>
        <dbReference type="EMBL" id="VFT87799.1"/>
    </source>
</evidence>
<protein>
    <submittedName>
        <fullName evidence="3">Aste57867_10931 protein</fullName>
    </submittedName>
</protein>
<feature type="compositionally biased region" description="Basic residues" evidence="1">
    <location>
        <begin position="11"/>
        <end position="29"/>
    </location>
</feature>
<dbReference type="Proteomes" id="UP000332933">
    <property type="component" value="Unassembled WGS sequence"/>
</dbReference>
<sequence length="366" mass="42168">MEIDPTPHSGSGKRRAKDLRIHRRMSKHGGKKKTEFDLLNESINRLLGIKSSMLAQRSLLLPWRDVAAALKGVRREGDVAHEDLQTKLRASQVLVGEMYQWVTAHFMSIKKPPHARHSSWRNVSLPGNPASRVLAKEWILAQLLHNSDRVFQDHDFPPIDADDAFIRDFRFSFDDGDAGYSYVTRHFGYLSGSMADLLTRYRRGLLTHQTCVLDLSPSHPRMIQDDQGNVFQHALITPRGEYVNLLCGVFDQGPNRMTLVGRQIQDDELLDPSMTHHRRQRDRFFIADMHRMPDGRVKGRGLWSQSQSFVVHQGPMSLDEDAIEYDIDLRECPNELKQARYPRLFEEAIKRYLHALHLRMPEGPHG</sequence>
<feature type="region of interest" description="Disordered" evidence="1">
    <location>
        <begin position="1"/>
        <end position="29"/>
    </location>
</feature>
<evidence type="ECO:0000256" key="1">
    <source>
        <dbReference type="SAM" id="MobiDB-lite"/>
    </source>
</evidence>
<dbReference type="EMBL" id="VJMH01005239">
    <property type="protein sequence ID" value="KAF0698446.1"/>
    <property type="molecule type" value="Genomic_DNA"/>
</dbReference>
<gene>
    <name evidence="3" type="primary">Aste57867_10931</name>
    <name evidence="2" type="ORF">As57867_010891</name>
    <name evidence="3" type="ORF">ASTE57867_10931</name>
</gene>
<dbReference type="EMBL" id="CAADRA010005260">
    <property type="protein sequence ID" value="VFT87799.1"/>
    <property type="molecule type" value="Genomic_DNA"/>
</dbReference>
<evidence type="ECO:0000313" key="2">
    <source>
        <dbReference type="EMBL" id="KAF0698446.1"/>
    </source>
</evidence>
<keyword evidence="4" id="KW-1185">Reference proteome</keyword>
<proteinExistence type="predicted"/>
<name>A0A485KSB7_9STRA</name>
<reference evidence="2" key="2">
    <citation type="submission" date="2019-06" db="EMBL/GenBank/DDBJ databases">
        <title>Genomics analysis of Aphanomyces spp. identifies a new class of oomycete effector associated with host adaptation.</title>
        <authorList>
            <person name="Gaulin E."/>
        </authorList>
    </citation>
    <scope>NUCLEOTIDE SEQUENCE</scope>
    <source>
        <strain evidence="2">CBS 578.67</strain>
    </source>
</reference>
<organism evidence="3 4">
    <name type="scientific">Aphanomyces stellatus</name>
    <dbReference type="NCBI Taxonomy" id="120398"/>
    <lineage>
        <taxon>Eukaryota</taxon>
        <taxon>Sar</taxon>
        <taxon>Stramenopiles</taxon>
        <taxon>Oomycota</taxon>
        <taxon>Saprolegniomycetes</taxon>
        <taxon>Saprolegniales</taxon>
        <taxon>Verrucalvaceae</taxon>
        <taxon>Aphanomyces</taxon>
    </lineage>
</organism>
<evidence type="ECO:0000313" key="4">
    <source>
        <dbReference type="Proteomes" id="UP000332933"/>
    </source>
</evidence>
<dbReference type="AlphaFoldDB" id="A0A485KSB7"/>
<reference evidence="3 4" key="1">
    <citation type="submission" date="2019-03" db="EMBL/GenBank/DDBJ databases">
        <authorList>
            <person name="Gaulin E."/>
            <person name="Dumas B."/>
        </authorList>
    </citation>
    <scope>NUCLEOTIDE SEQUENCE [LARGE SCALE GENOMIC DNA]</scope>
    <source>
        <strain evidence="3">CBS 568.67</strain>
    </source>
</reference>
<accession>A0A485KSB7</accession>